<accession>G9ZGT5</accession>
<dbReference type="Pfam" id="PF03330">
    <property type="entry name" value="DPBB_1"/>
    <property type="match status" value="1"/>
</dbReference>
<comment type="similarity">
    <text evidence="3 4">Belongs to the RlpA family.</text>
</comment>
<dbReference type="GO" id="GO:0008932">
    <property type="term" value="F:lytic endotransglycosylase activity"/>
    <property type="evidence" value="ECO:0007669"/>
    <property type="project" value="UniProtKB-UniRule"/>
</dbReference>
<dbReference type="GO" id="GO:0000270">
    <property type="term" value="P:peptidoglycan metabolic process"/>
    <property type="evidence" value="ECO:0007669"/>
    <property type="project" value="UniProtKB-UniRule"/>
</dbReference>
<keyword evidence="6" id="KW-0449">Lipoprotein</keyword>
<comment type="function">
    <text evidence="3">Lytic transglycosylase with a strong preference for naked glycan strands that lack stem peptides.</text>
</comment>
<evidence type="ECO:0000256" key="1">
    <source>
        <dbReference type="ARBA" id="ARBA00023239"/>
    </source>
</evidence>
<dbReference type="PATRIC" id="fig|797473.3.peg.1614"/>
<evidence type="ECO:0000313" key="7">
    <source>
        <dbReference type="Proteomes" id="UP000004750"/>
    </source>
</evidence>
<name>G9ZGT5_9GAMM</name>
<dbReference type="EMBL" id="AGCM01000114">
    <property type="protein sequence ID" value="EHM53067.1"/>
    <property type="molecule type" value="Genomic_DNA"/>
</dbReference>
<evidence type="ECO:0000256" key="3">
    <source>
        <dbReference type="HAMAP-Rule" id="MF_02071"/>
    </source>
</evidence>
<feature type="domain" description="RlpA-like protein double-psi beta-barrel" evidence="5">
    <location>
        <begin position="125"/>
        <end position="214"/>
    </location>
</feature>
<reference evidence="6 7" key="1">
    <citation type="submission" date="2011-08" db="EMBL/GenBank/DDBJ databases">
        <authorList>
            <person name="Weinstock G."/>
            <person name="Sodergren E."/>
            <person name="Clifton S."/>
            <person name="Fulton L."/>
            <person name="Fulton B."/>
            <person name="Courtney L."/>
            <person name="Fronick C."/>
            <person name="Harrison M."/>
            <person name="Strong C."/>
            <person name="Farmer C."/>
            <person name="Delahaunty K."/>
            <person name="Markovic C."/>
            <person name="Hall O."/>
            <person name="Minx P."/>
            <person name="Tomlinson C."/>
            <person name="Mitreva M."/>
            <person name="Hou S."/>
            <person name="Chen J."/>
            <person name="Wollam A."/>
            <person name="Pepin K.H."/>
            <person name="Johnson M."/>
            <person name="Bhonagiri V."/>
            <person name="Zhang X."/>
            <person name="Suruliraj S."/>
            <person name="Warren W."/>
            <person name="Chinwalla A."/>
            <person name="Mardis E.R."/>
            <person name="Wilson R.K."/>
        </authorList>
    </citation>
    <scope>NUCLEOTIDE SEQUENCE [LARGE SCALE GENOMIC DNA]</scope>
    <source>
        <strain evidence="6 7">F0432</strain>
    </source>
</reference>
<keyword evidence="2 3" id="KW-0961">Cell wall biogenesis/degradation</keyword>
<keyword evidence="3" id="KW-0732">Signal</keyword>
<evidence type="ECO:0000259" key="5">
    <source>
        <dbReference type="Pfam" id="PF03330"/>
    </source>
</evidence>
<dbReference type="InterPro" id="IPR012997">
    <property type="entry name" value="RplA"/>
</dbReference>
<dbReference type="NCBIfam" id="TIGR00413">
    <property type="entry name" value="rlpA"/>
    <property type="match status" value="1"/>
</dbReference>
<sequence precursor="true">MNVKQLLVLTITAAALTAQAEETAADKAEPASATAEQQVNIVKVIDFTQPQKTLASQEAKTKALLAGEDRKALRNIDFTRPNLRNLVDNNAKGDVITKSSGRKSYSYTVLGKRYQTLADSKGFEQQGPASWYGNPFHGRKTANGETYNMNEMTAAHKELPLGTRVEVTNLSNGRKVVVRINDRGPFHGNRVLDLSRAAAQELGTLNAGVAQVQIRALQ</sequence>
<feature type="chain" id="PRO_5009991731" description="Endolytic peptidoglycan transglycosylase RlpA" evidence="3">
    <location>
        <begin position="21"/>
        <end position="218"/>
    </location>
</feature>
<dbReference type="SUPFAM" id="SSF50685">
    <property type="entry name" value="Barwin-like endoglucanases"/>
    <property type="match status" value="1"/>
</dbReference>
<dbReference type="STRING" id="797473.HMPREF9080_01980"/>
<dbReference type="CDD" id="cd22268">
    <property type="entry name" value="DPBB_RlpA-like"/>
    <property type="match status" value="1"/>
</dbReference>
<evidence type="ECO:0000256" key="4">
    <source>
        <dbReference type="RuleBase" id="RU003495"/>
    </source>
</evidence>
<proteinExistence type="inferred from homology"/>
<comment type="caution">
    <text evidence="6">The sequence shown here is derived from an EMBL/GenBank/DDBJ whole genome shotgun (WGS) entry which is preliminary data.</text>
</comment>
<dbReference type="EC" id="4.2.2.-" evidence="3"/>
<feature type="signal peptide" evidence="3">
    <location>
        <begin position="1"/>
        <end position="20"/>
    </location>
</feature>
<keyword evidence="1 3" id="KW-0456">Lyase</keyword>
<dbReference type="HOGENOM" id="CLU_042923_6_2_6"/>
<dbReference type="InterPro" id="IPR009009">
    <property type="entry name" value="RlpA-like_DPBB"/>
</dbReference>
<dbReference type="PANTHER" id="PTHR34183:SF1">
    <property type="entry name" value="ENDOLYTIC PEPTIDOGLYCAN TRANSGLYCOSYLASE RLPA"/>
    <property type="match status" value="1"/>
</dbReference>
<dbReference type="Gene3D" id="2.40.40.10">
    <property type="entry name" value="RlpA-like domain"/>
    <property type="match status" value="1"/>
</dbReference>
<organism evidence="6 7">
    <name type="scientific">Cardiobacterium valvarum F0432</name>
    <dbReference type="NCBI Taxonomy" id="797473"/>
    <lineage>
        <taxon>Bacteria</taxon>
        <taxon>Pseudomonadati</taxon>
        <taxon>Pseudomonadota</taxon>
        <taxon>Gammaproteobacteria</taxon>
        <taxon>Cardiobacteriales</taxon>
        <taxon>Cardiobacteriaceae</taxon>
        <taxon>Cardiobacterium</taxon>
    </lineage>
</organism>
<evidence type="ECO:0000313" key="6">
    <source>
        <dbReference type="EMBL" id="EHM53067.1"/>
    </source>
</evidence>
<dbReference type="Proteomes" id="UP000004750">
    <property type="component" value="Unassembled WGS sequence"/>
</dbReference>
<dbReference type="InterPro" id="IPR034718">
    <property type="entry name" value="RlpA"/>
</dbReference>
<protein>
    <recommendedName>
        <fullName evidence="3">Endolytic peptidoglycan transglycosylase RlpA</fullName>
        <ecNumber evidence="3">4.2.2.-</ecNumber>
    </recommendedName>
</protein>
<dbReference type="PANTHER" id="PTHR34183">
    <property type="entry name" value="ENDOLYTIC PEPTIDOGLYCAN TRANSGLYCOSYLASE RLPA"/>
    <property type="match status" value="1"/>
</dbReference>
<dbReference type="InterPro" id="IPR036908">
    <property type="entry name" value="RlpA-like_sf"/>
</dbReference>
<dbReference type="GO" id="GO:0071555">
    <property type="term" value="P:cell wall organization"/>
    <property type="evidence" value="ECO:0007669"/>
    <property type="project" value="UniProtKB-KW"/>
</dbReference>
<gene>
    <name evidence="3" type="primary">rlpA</name>
    <name evidence="6" type="ORF">HMPREF9080_01980</name>
</gene>
<evidence type="ECO:0000256" key="2">
    <source>
        <dbReference type="ARBA" id="ARBA00023316"/>
    </source>
</evidence>
<dbReference type="RefSeq" id="WP_006985977.1">
    <property type="nucleotide sequence ID" value="NZ_JH417941.1"/>
</dbReference>
<dbReference type="AlphaFoldDB" id="G9ZGT5"/>
<dbReference type="HAMAP" id="MF_02071">
    <property type="entry name" value="RlpA"/>
    <property type="match status" value="1"/>
</dbReference>